<dbReference type="Proteomes" id="UP000276215">
    <property type="component" value="Unassembled WGS sequence"/>
</dbReference>
<evidence type="ECO:0000313" key="2">
    <source>
        <dbReference type="Proteomes" id="UP000276215"/>
    </source>
</evidence>
<proteinExistence type="predicted"/>
<dbReference type="OrthoDB" id="4684900at2759"/>
<dbReference type="AlphaFoldDB" id="A0A3N4IXG1"/>
<keyword evidence="2" id="KW-1185">Reference proteome</keyword>
<gene>
    <name evidence="1" type="ORF">L873DRAFT_1848726</name>
</gene>
<dbReference type="EMBL" id="ML120519">
    <property type="protein sequence ID" value="RPA90586.1"/>
    <property type="molecule type" value="Genomic_DNA"/>
</dbReference>
<evidence type="ECO:0000313" key="1">
    <source>
        <dbReference type="EMBL" id="RPA90586.1"/>
    </source>
</evidence>
<accession>A0A3N4IXG1</accession>
<reference evidence="1 2" key="1">
    <citation type="journal article" date="2018" name="Nat. Ecol. Evol.">
        <title>Pezizomycetes genomes reveal the molecular basis of ectomycorrhizal truffle lifestyle.</title>
        <authorList>
            <person name="Murat C."/>
            <person name="Payen T."/>
            <person name="Noel B."/>
            <person name="Kuo A."/>
            <person name="Morin E."/>
            <person name="Chen J."/>
            <person name="Kohler A."/>
            <person name="Krizsan K."/>
            <person name="Balestrini R."/>
            <person name="Da Silva C."/>
            <person name="Montanini B."/>
            <person name="Hainaut M."/>
            <person name="Levati E."/>
            <person name="Barry K.W."/>
            <person name="Belfiori B."/>
            <person name="Cichocki N."/>
            <person name="Clum A."/>
            <person name="Dockter R.B."/>
            <person name="Fauchery L."/>
            <person name="Guy J."/>
            <person name="Iotti M."/>
            <person name="Le Tacon F."/>
            <person name="Lindquist E.A."/>
            <person name="Lipzen A."/>
            <person name="Malagnac F."/>
            <person name="Mello A."/>
            <person name="Molinier V."/>
            <person name="Miyauchi S."/>
            <person name="Poulain J."/>
            <person name="Riccioni C."/>
            <person name="Rubini A."/>
            <person name="Sitrit Y."/>
            <person name="Splivallo R."/>
            <person name="Traeger S."/>
            <person name="Wang M."/>
            <person name="Zifcakova L."/>
            <person name="Wipf D."/>
            <person name="Zambonelli A."/>
            <person name="Paolocci F."/>
            <person name="Nowrousian M."/>
            <person name="Ottonello S."/>
            <person name="Baldrian P."/>
            <person name="Spatafora J.W."/>
            <person name="Henrissat B."/>
            <person name="Nagy L.G."/>
            <person name="Aury J.M."/>
            <person name="Wincker P."/>
            <person name="Grigoriev I.V."/>
            <person name="Bonfante P."/>
            <person name="Martin F.M."/>
        </authorList>
    </citation>
    <scope>NUCLEOTIDE SEQUENCE [LARGE SCALE GENOMIC DNA]</scope>
    <source>
        <strain evidence="1 2">120613-1</strain>
    </source>
</reference>
<protein>
    <submittedName>
        <fullName evidence="1">Uncharacterized protein</fullName>
    </submittedName>
</protein>
<organism evidence="1 2">
    <name type="scientific">Choiromyces venosus 120613-1</name>
    <dbReference type="NCBI Taxonomy" id="1336337"/>
    <lineage>
        <taxon>Eukaryota</taxon>
        <taxon>Fungi</taxon>
        <taxon>Dikarya</taxon>
        <taxon>Ascomycota</taxon>
        <taxon>Pezizomycotina</taxon>
        <taxon>Pezizomycetes</taxon>
        <taxon>Pezizales</taxon>
        <taxon>Tuberaceae</taxon>
        <taxon>Choiromyces</taxon>
    </lineage>
</organism>
<sequence>MSNRLFEDFDCETEDSGDDVTVATGVSTPQRPSQIPVVQSEKANRVLVAQTKRILDTKCGGGTLSTVIDTYLLGREWAPLGTHHNNTSSNLTLKLLFETSLETTAGSEIATEWDVAAAFSGLSIDIGGSQRNFTYQEVGHGVNHTVKVPLKPGQTLTLYQRFYRFETVTWFIYNNGRNDANLGWGSEGDKWELETMQTIHANETICSEARLSGVGSLSVPRLRGFVVERILWLKMFETLSRELQEYLRRRGVKI</sequence>
<name>A0A3N4IXG1_9PEZI</name>